<evidence type="ECO:0000259" key="4">
    <source>
        <dbReference type="Pfam" id="PF05193"/>
    </source>
</evidence>
<dbReference type="InterPro" id="IPR007863">
    <property type="entry name" value="Peptidase_M16_C"/>
</dbReference>
<dbReference type="PANTHER" id="PTHR11851">
    <property type="entry name" value="METALLOPROTEASE"/>
    <property type="match status" value="1"/>
</dbReference>
<evidence type="ECO:0000259" key="3">
    <source>
        <dbReference type="Pfam" id="PF00675"/>
    </source>
</evidence>
<dbReference type="GO" id="GO:0008233">
    <property type="term" value="F:peptidase activity"/>
    <property type="evidence" value="ECO:0007669"/>
    <property type="project" value="UniProtKB-KW"/>
</dbReference>
<organism evidence="5 6">
    <name type="scientific">Mucilaginibacter pineti</name>
    <dbReference type="NCBI Taxonomy" id="1391627"/>
    <lineage>
        <taxon>Bacteria</taxon>
        <taxon>Pseudomonadati</taxon>
        <taxon>Bacteroidota</taxon>
        <taxon>Sphingobacteriia</taxon>
        <taxon>Sphingobacteriales</taxon>
        <taxon>Sphingobacteriaceae</taxon>
        <taxon>Mucilaginibacter</taxon>
    </lineage>
</organism>
<sequence length="964" mass="105521">MLINEYYLNISTMIKSLKKSFLITSMALAALCANAQTTIQPKLVEKVTRKGSDLVIPYEKYVLPNGLTVILAEDHSDPLVHVDITYHVGSAREEIGKSGFAHFFEHMMFQGSDHVANGDHFKIITEAGGTLNGSTNRDRTNYYETVPANQLEKMLWLESDRMGFLLDAVTQQKFEVQRATVKNERGQNYDNRPYGLASEYTSKNLYPYGHPYSWLTIGYIEELNKVGVNDLKNFFLRWYGPNNATITIGGDLNAKQTLAWVSKYFGSIPRGPEVKNMSLPAPVLTADRYISYTDNYAKLPMLSITYPGVKIYDKDMSALDALAGIIGQGRNSIFYKNFVKTRKAAQASMNSSNTELAGEIGIRVIPFPGQTLADAKKLVDESLAEFEQKGVSDDDLIRFKASSEAGYINGLSSVSGKVSALAQAQTFTGNPNQIGAELASIRAVTKEDVIRVYNKYIKNKPAVILSVLPKGGTVQPVAADNYTVNTAGYKAPDYGYGGLTYHKATDNFDRAVKPGVGANPAIKVPAIWSTVTPNGIHIIGTENKEIPAVSISISIKGGGMFAINNPAKAGLAGIVGRMMNEETKNYTAEQFNSELEKLGSNIGIFAGADEISIDVSSLTKNLPKTMALLQEKLYNPKFTQDALDRIKKQTIEGFKQAKTQPAGVASSVYNKILYGTDNVRTYATGGNEETVAAITLQDVQDYYDNNFSPSVTNIVVVGDVNEGTARGALAFLNSWKDKKVTIPTPAGGNSFDKTTLYIVDVPNAAQSEIRIGYLDKLNYDVTGDYYKLGIANYILGGAFNSHINLNLREKKGWTYGARSGFNSSKYGGDFTASAGVLATATDSSVVEFIKEIRNYQQNGITPDELKFTQTSIGQSDARKYETNGQKAAFLSRIQEYNLKPTFVDDQNKILSTITPAEINQLASKYLNTDNMIILVVGDKAKTLPGLQKLGYPIVELDSDGKPKQ</sequence>
<feature type="chain" id="PRO_5011654812" evidence="2">
    <location>
        <begin position="36"/>
        <end position="964"/>
    </location>
</feature>
<dbReference type="SUPFAM" id="SSF63411">
    <property type="entry name" value="LuxS/MPP-like metallohydrolase"/>
    <property type="match status" value="4"/>
</dbReference>
<comment type="similarity">
    <text evidence="1">Belongs to the peptidase M16 family.</text>
</comment>
<dbReference type="STRING" id="1391627.SAMN05216464_10134"/>
<proteinExistence type="inferred from homology"/>
<evidence type="ECO:0000313" key="5">
    <source>
        <dbReference type="EMBL" id="SDD19847.1"/>
    </source>
</evidence>
<evidence type="ECO:0000313" key="6">
    <source>
        <dbReference type="Proteomes" id="UP000199072"/>
    </source>
</evidence>
<accession>A0A1G6SUH9</accession>
<name>A0A1G6SUH9_9SPHI</name>
<feature type="domain" description="Peptidase M16 C-terminal" evidence="4">
    <location>
        <begin position="227"/>
        <end position="401"/>
    </location>
</feature>
<dbReference type="Proteomes" id="UP000199072">
    <property type="component" value="Unassembled WGS sequence"/>
</dbReference>
<evidence type="ECO:0000256" key="1">
    <source>
        <dbReference type="ARBA" id="ARBA00007261"/>
    </source>
</evidence>
<feature type="domain" description="Peptidase M16 C-terminal" evidence="4">
    <location>
        <begin position="694"/>
        <end position="869"/>
    </location>
</feature>
<keyword evidence="5" id="KW-0378">Hydrolase</keyword>
<dbReference type="Gene3D" id="3.30.830.10">
    <property type="entry name" value="Metalloenzyme, LuxS/M16 peptidase-like"/>
    <property type="match status" value="4"/>
</dbReference>
<dbReference type="GO" id="GO:0046872">
    <property type="term" value="F:metal ion binding"/>
    <property type="evidence" value="ECO:0007669"/>
    <property type="project" value="InterPro"/>
</dbReference>
<feature type="signal peptide" evidence="2">
    <location>
        <begin position="1"/>
        <end position="35"/>
    </location>
</feature>
<protein>
    <submittedName>
        <fullName evidence="5">Zinc protease</fullName>
    </submittedName>
</protein>
<keyword evidence="5" id="KW-0645">Protease</keyword>
<dbReference type="EMBL" id="FNAI01000001">
    <property type="protein sequence ID" value="SDD19847.1"/>
    <property type="molecule type" value="Genomic_DNA"/>
</dbReference>
<dbReference type="GO" id="GO:0006508">
    <property type="term" value="P:proteolysis"/>
    <property type="evidence" value="ECO:0007669"/>
    <property type="project" value="UniProtKB-KW"/>
</dbReference>
<evidence type="ECO:0000256" key="2">
    <source>
        <dbReference type="SAM" id="SignalP"/>
    </source>
</evidence>
<dbReference type="PANTHER" id="PTHR11851:SF49">
    <property type="entry name" value="MITOCHONDRIAL-PROCESSING PEPTIDASE SUBUNIT ALPHA"/>
    <property type="match status" value="1"/>
</dbReference>
<feature type="domain" description="Peptidase M16 N-terminal" evidence="3">
    <location>
        <begin position="69"/>
        <end position="185"/>
    </location>
</feature>
<dbReference type="InterPro" id="IPR050361">
    <property type="entry name" value="MPP/UQCRC_Complex"/>
</dbReference>
<dbReference type="AlphaFoldDB" id="A0A1G6SUH9"/>
<reference evidence="5 6" key="1">
    <citation type="submission" date="2016-10" db="EMBL/GenBank/DDBJ databases">
        <authorList>
            <person name="de Groot N.N."/>
        </authorList>
    </citation>
    <scope>NUCLEOTIDE SEQUENCE [LARGE SCALE GENOMIC DNA]</scope>
    <source>
        <strain evidence="5 6">47C3B</strain>
    </source>
</reference>
<keyword evidence="6" id="KW-1185">Reference proteome</keyword>
<keyword evidence="2" id="KW-0732">Signal</keyword>
<gene>
    <name evidence="5" type="ORF">SAMN05216464_10134</name>
</gene>
<feature type="domain" description="Peptidase M16 N-terminal" evidence="3">
    <location>
        <begin position="542"/>
        <end position="663"/>
    </location>
</feature>
<dbReference type="Pfam" id="PF05193">
    <property type="entry name" value="Peptidase_M16_C"/>
    <property type="match status" value="2"/>
</dbReference>
<dbReference type="InterPro" id="IPR011765">
    <property type="entry name" value="Pept_M16_N"/>
</dbReference>
<dbReference type="InterPro" id="IPR011249">
    <property type="entry name" value="Metalloenz_LuxS/M16"/>
</dbReference>
<dbReference type="Pfam" id="PF00675">
    <property type="entry name" value="Peptidase_M16"/>
    <property type="match status" value="2"/>
</dbReference>